<proteinExistence type="predicted"/>
<dbReference type="CDD" id="cd02440">
    <property type="entry name" value="AdoMet_MTases"/>
    <property type="match status" value="1"/>
</dbReference>
<dbReference type="EMBL" id="PVTX01000004">
    <property type="protein sequence ID" value="PRZ07741.1"/>
    <property type="molecule type" value="Genomic_DNA"/>
</dbReference>
<dbReference type="PANTHER" id="PTHR10509">
    <property type="entry name" value="O-METHYLTRANSFERASE-RELATED"/>
    <property type="match status" value="1"/>
</dbReference>
<dbReference type="PROSITE" id="PS51682">
    <property type="entry name" value="SAM_OMT_I"/>
    <property type="match status" value="1"/>
</dbReference>
<dbReference type="PANTHER" id="PTHR10509:SF85">
    <property type="entry name" value="O-METHYLTRANSFERASE RV1220C-RELATED"/>
    <property type="match status" value="1"/>
</dbReference>
<name>A0ABX5EG47_9MICO</name>
<reference evidence="4 5" key="1">
    <citation type="submission" date="2018-03" db="EMBL/GenBank/DDBJ databases">
        <title>Comparative analysis of microorganisms from saline springs in Andes Mountain Range, Colombia.</title>
        <authorList>
            <person name="Rubin E."/>
        </authorList>
    </citation>
    <scope>NUCLEOTIDE SEQUENCE [LARGE SCALE GENOMIC DNA]</scope>
    <source>
        <strain evidence="4 5">CG 23</strain>
    </source>
</reference>
<dbReference type="Gene3D" id="3.40.50.150">
    <property type="entry name" value="Vaccinia Virus protein VP39"/>
    <property type="match status" value="1"/>
</dbReference>
<evidence type="ECO:0000313" key="5">
    <source>
        <dbReference type="Proteomes" id="UP000239895"/>
    </source>
</evidence>
<keyword evidence="2" id="KW-0808">Transferase</keyword>
<gene>
    <name evidence="4" type="ORF">BCL65_104184</name>
</gene>
<dbReference type="RefSeq" id="WP_106266792.1">
    <property type="nucleotide sequence ID" value="NZ_PVTX01000004.1"/>
</dbReference>
<keyword evidence="5" id="KW-1185">Reference proteome</keyword>
<keyword evidence="3" id="KW-0949">S-adenosyl-L-methionine</keyword>
<dbReference type="InterPro" id="IPR050362">
    <property type="entry name" value="Cation-dep_OMT"/>
</dbReference>
<evidence type="ECO:0000256" key="2">
    <source>
        <dbReference type="ARBA" id="ARBA00022679"/>
    </source>
</evidence>
<keyword evidence="1" id="KW-0489">Methyltransferase</keyword>
<dbReference type="SUPFAM" id="SSF53335">
    <property type="entry name" value="S-adenosyl-L-methionine-dependent methyltransferases"/>
    <property type="match status" value="1"/>
</dbReference>
<evidence type="ECO:0000256" key="1">
    <source>
        <dbReference type="ARBA" id="ARBA00022603"/>
    </source>
</evidence>
<evidence type="ECO:0000313" key="4">
    <source>
        <dbReference type="EMBL" id="PRZ07741.1"/>
    </source>
</evidence>
<evidence type="ECO:0000256" key="3">
    <source>
        <dbReference type="ARBA" id="ARBA00022691"/>
    </source>
</evidence>
<dbReference type="Pfam" id="PF01596">
    <property type="entry name" value="Methyltransf_3"/>
    <property type="match status" value="1"/>
</dbReference>
<dbReference type="Proteomes" id="UP000239895">
    <property type="component" value="Unassembled WGS sequence"/>
</dbReference>
<comment type="caution">
    <text evidence="4">The sequence shown here is derived from an EMBL/GenBank/DDBJ whole genome shotgun (WGS) entry which is preliminary data.</text>
</comment>
<sequence length="239" mass="25322">MRTCERPGRFPRTIAAQQSEGAAITTGVGAQDDPTAAWAFSETYLAEDVTLLRARERAAELGCATVSPGTGALLRVVAAALRARAVVEIGTGAGVAALWLLRGMAPDGVLTTIDPESEHQRAAKVAFAEEGVPVHRTRTIVRPPLDVLPRLSDGAYDLVLVATDPPAYADYVEAAVRLLRPGGVLVVVDALLGGRVADPDRRDETTTLVRRLAHAVRDDERLTPAIVPVGEGTLLAVRR</sequence>
<protein>
    <submittedName>
        <fullName evidence="4">O-methyltransferase YrrM</fullName>
    </submittedName>
</protein>
<accession>A0ABX5EG47</accession>
<organism evidence="4 5">
    <name type="scientific">Isoptericola halotolerans</name>
    <dbReference type="NCBI Taxonomy" id="300560"/>
    <lineage>
        <taxon>Bacteria</taxon>
        <taxon>Bacillati</taxon>
        <taxon>Actinomycetota</taxon>
        <taxon>Actinomycetes</taxon>
        <taxon>Micrococcales</taxon>
        <taxon>Promicromonosporaceae</taxon>
        <taxon>Isoptericola</taxon>
    </lineage>
</organism>
<dbReference type="InterPro" id="IPR029063">
    <property type="entry name" value="SAM-dependent_MTases_sf"/>
</dbReference>
<dbReference type="InterPro" id="IPR002935">
    <property type="entry name" value="SAM_O-MeTrfase"/>
</dbReference>